<dbReference type="AlphaFoldDB" id="A0A2X2BMT7"/>
<evidence type="ECO:0000259" key="1">
    <source>
        <dbReference type="Pfam" id="PF24390"/>
    </source>
</evidence>
<protein>
    <recommendedName>
        <fullName evidence="1">PRTase-CE domain-containing protein</fullName>
    </recommendedName>
</protein>
<evidence type="ECO:0000313" key="2">
    <source>
        <dbReference type="EMBL" id="SPY94566.1"/>
    </source>
</evidence>
<organism evidence="2 3">
    <name type="scientific">Proteus mirabilis</name>
    <dbReference type="NCBI Taxonomy" id="584"/>
    <lineage>
        <taxon>Bacteria</taxon>
        <taxon>Pseudomonadati</taxon>
        <taxon>Pseudomonadota</taxon>
        <taxon>Gammaproteobacteria</taxon>
        <taxon>Enterobacterales</taxon>
        <taxon>Morganellaceae</taxon>
        <taxon>Proteus</taxon>
    </lineage>
</organism>
<dbReference type="Pfam" id="PF24390">
    <property type="entry name" value="PRTase-CE"/>
    <property type="match status" value="1"/>
</dbReference>
<dbReference type="InterPro" id="IPR056920">
    <property type="entry name" value="PRTase-CE"/>
</dbReference>
<dbReference type="Proteomes" id="UP000251485">
    <property type="component" value="Unassembled WGS sequence"/>
</dbReference>
<evidence type="ECO:0000313" key="3">
    <source>
        <dbReference type="Proteomes" id="UP000251485"/>
    </source>
</evidence>
<feature type="domain" description="PRTase-CE" evidence="1">
    <location>
        <begin position="42"/>
        <end position="352"/>
    </location>
</feature>
<gene>
    <name evidence="2" type="ORF">NCTC10975_00910</name>
</gene>
<reference evidence="2 3" key="1">
    <citation type="submission" date="2018-06" db="EMBL/GenBank/DDBJ databases">
        <authorList>
            <consortium name="Pathogen Informatics"/>
            <person name="Doyle S."/>
        </authorList>
    </citation>
    <scope>NUCLEOTIDE SEQUENCE [LARGE SCALE GENOMIC DNA]</scope>
    <source>
        <strain evidence="2 3">NCTC10975</strain>
    </source>
</reference>
<sequence length="357" mass="42107">MCENPMDINESEQKNAIQEQIAEVLMDYELPPPGGMNSAHVGRWIEQFEERDRLFILKQTLALLRNAYISKSNYIDKINDILRYKKNFSIIRESAFLNIQEANRGTSQRDLLELLESQAEESEELDIVILSRTSTKQKVEEFNRFIYFDDVCFSGNKALNDITWFVEYFDLSNITILVCFLGTHRYATYMLKTTLERKFQERNISLIIRENGFLKTRENRLRYSSSSEVFWLRRNGIELPGWIQHPEIYTSREGTERTHFEPNDIFLNEADRYRFEYALTKAGFYILQQSQNPASILKPLGFSTFSGLGFGGTIFTYRNCPNNTPLAFWWGRYERDEIPNCALDCWYPLMRRIGYNQ</sequence>
<proteinExistence type="predicted"/>
<name>A0A2X2BMT7_PROMI</name>
<dbReference type="EMBL" id="UAUE01000003">
    <property type="protein sequence ID" value="SPY94566.1"/>
    <property type="molecule type" value="Genomic_DNA"/>
</dbReference>
<accession>A0A2X2BMT7</accession>
<dbReference type="RefSeq" id="WP_094941300.1">
    <property type="nucleotide sequence ID" value="NZ_CP148143.1"/>
</dbReference>